<evidence type="ECO:0000256" key="1">
    <source>
        <dbReference type="ARBA" id="ARBA00023015"/>
    </source>
</evidence>
<dbReference type="InterPro" id="IPR036594">
    <property type="entry name" value="Meth_synthase_dom"/>
</dbReference>
<dbReference type="GO" id="GO:0003677">
    <property type="term" value="F:DNA binding"/>
    <property type="evidence" value="ECO:0007669"/>
    <property type="project" value="UniProtKB-KW"/>
</dbReference>
<evidence type="ECO:0000256" key="3">
    <source>
        <dbReference type="ARBA" id="ARBA00023163"/>
    </source>
</evidence>
<dbReference type="GO" id="GO:0046872">
    <property type="term" value="F:metal ion binding"/>
    <property type="evidence" value="ECO:0007669"/>
    <property type="project" value="InterPro"/>
</dbReference>
<organism evidence="5 6">
    <name type="scientific">Flammeovirga aprica JL-4</name>
    <dbReference type="NCBI Taxonomy" id="694437"/>
    <lineage>
        <taxon>Bacteria</taxon>
        <taxon>Pseudomonadati</taxon>
        <taxon>Bacteroidota</taxon>
        <taxon>Cytophagia</taxon>
        <taxon>Cytophagales</taxon>
        <taxon>Flammeovirgaceae</taxon>
        <taxon>Flammeovirga</taxon>
    </lineage>
</organism>
<evidence type="ECO:0000259" key="4">
    <source>
        <dbReference type="PROSITE" id="PS50937"/>
    </source>
</evidence>
<dbReference type="InterPro" id="IPR047057">
    <property type="entry name" value="MerR_fam"/>
</dbReference>
<dbReference type="AlphaFoldDB" id="A0A7X9P2S8"/>
<evidence type="ECO:0000313" key="6">
    <source>
        <dbReference type="Proteomes" id="UP000576082"/>
    </source>
</evidence>
<dbReference type="Gene3D" id="3.40.50.280">
    <property type="entry name" value="Cobalamin-binding domain"/>
    <property type="match status" value="1"/>
</dbReference>
<dbReference type="InterPro" id="IPR000551">
    <property type="entry name" value="MerR-type_HTH_dom"/>
</dbReference>
<keyword evidence="1" id="KW-0805">Transcription regulation</keyword>
<dbReference type="Pfam" id="PF13411">
    <property type="entry name" value="MerR_1"/>
    <property type="match status" value="1"/>
</dbReference>
<dbReference type="RefSeq" id="WP_169656672.1">
    <property type="nucleotide sequence ID" value="NZ_JABANE010000023.1"/>
</dbReference>
<dbReference type="InterPro" id="IPR003759">
    <property type="entry name" value="Cbl-bd_cap"/>
</dbReference>
<evidence type="ECO:0000256" key="2">
    <source>
        <dbReference type="ARBA" id="ARBA00023125"/>
    </source>
</evidence>
<dbReference type="SUPFAM" id="SSF46955">
    <property type="entry name" value="Putative DNA-binding domain"/>
    <property type="match status" value="1"/>
</dbReference>
<keyword evidence="6" id="KW-1185">Reference proteome</keyword>
<dbReference type="Gene3D" id="1.10.1240.10">
    <property type="entry name" value="Methionine synthase domain"/>
    <property type="match status" value="1"/>
</dbReference>
<evidence type="ECO:0000313" key="5">
    <source>
        <dbReference type="EMBL" id="NME68365.1"/>
    </source>
</evidence>
<keyword evidence="2" id="KW-0238">DNA-binding</keyword>
<dbReference type="PROSITE" id="PS50937">
    <property type="entry name" value="HTH_MERR_2"/>
    <property type="match status" value="1"/>
</dbReference>
<comment type="caution">
    <text evidence="5">The sequence shown here is derived from an EMBL/GenBank/DDBJ whole genome shotgun (WGS) entry which is preliminary data.</text>
</comment>
<dbReference type="PANTHER" id="PTHR30204:SF67">
    <property type="entry name" value="HTH-TYPE TRANSCRIPTIONAL REGULATOR MLRA-RELATED"/>
    <property type="match status" value="1"/>
</dbReference>
<protein>
    <submittedName>
        <fullName evidence="5">MerR family transcriptional regulator</fullName>
    </submittedName>
</protein>
<dbReference type="Pfam" id="PF02607">
    <property type="entry name" value="B12-binding_2"/>
    <property type="match status" value="1"/>
</dbReference>
<dbReference type="GO" id="GO:0003700">
    <property type="term" value="F:DNA-binding transcription factor activity"/>
    <property type="evidence" value="ECO:0007669"/>
    <property type="project" value="InterPro"/>
</dbReference>
<proteinExistence type="predicted"/>
<dbReference type="GO" id="GO:0031419">
    <property type="term" value="F:cobalamin binding"/>
    <property type="evidence" value="ECO:0007669"/>
    <property type="project" value="InterPro"/>
</dbReference>
<dbReference type="Gene3D" id="1.10.1660.10">
    <property type="match status" value="1"/>
</dbReference>
<keyword evidence="3" id="KW-0804">Transcription</keyword>
<reference evidence="5 6" key="1">
    <citation type="submission" date="2020-04" db="EMBL/GenBank/DDBJ databases">
        <title>Flammeovirga sp. SR4, a novel species isolated from seawater.</title>
        <authorList>
            <person name="Wang X."/>
        </authorList>
    </citation>
    <scope>NUCLEOTIDE SEQUENCE [LARGE SCALE GENOMIC DNA]</scope>
    <source>
        <strain evidence="5 6">ATCC 23126</strain>
    </source>
</reference>
<dbReference type="PANTHER" id="PTHR30204">
    <property type="entry name" value="REDOX-CYCLING DRUG-SENSING TRANSCRIPTIONAL ACTIVATOR SOXR"/>
    <property type="match status" value="1"/>
</dbReference>
<dbReference type="InterPro" id="IPR036724">
    <property type="entry name" value="Cobalamin-bd_sf"/>
</dbReference>
<dbReference type="SMART" id="SM00422">
    <property type="entry name" value="HTH_MERR"/>
    <property type="match status" value="1"/>
</dbReference>
<feature type="domain" description="HTH merR-type" evidence="4">
    <location>
        <begin position="3"/>
        <end position="72"/>
    </location>
</feature>
<gene>
    <name evidence="5" type="ORF">HHU12_10375</name>
</gene>
<dbReference type="Proteomes" id="UP000576082">
    <property type="component" value="Unassembled WGS sequence"/>
</dbReference>
<dbReference type="InterPro" id="IPR009061">
    <property type="entry name" value="DNA-bd_dom_put_sf"/>
</dbReference>
<dbReference type="CDD" id="cd01104">
    <property type="entry name" value="HTH_MlrA-CarA"/>
    <property type="match status" value="1"/>
</dbReference>
<name>A0A7X9P2S8_9BACT</name>
<dbReference type="SUPFAM" id="SSF52242">
    <property type="entry name" value="Cobalamin (vitamin B12)-binding domain"/>
    <property type="match status" value="1"/>
</dbReference>
<dbReference type="EMBL" id="JABANE010000023">
    <property type="protein sequence ID" value="NME68365.1"/>
    <property type="molecule type" value="Genomic_DNA"/>
</dbReference>
<accession>A0A7X9P2S8</accession>
<sequence length="304" mass="35084">MSTYTIKDLEHLTGIKAHTLRIWEQRYKIIIPKRSETNIRYYNDDDLKLMLNVSLLNSHGIKISKIAKLTREQIREEVFNVLSTNETYSDQITQLTSSMLNFDELQFEKIISSSILKYSFEESMINIIMPFLTRIGFLWQIGAISPAQEHFISHLIRQKIIVALDAIVYRDDKDLPRFTLFLPEGELHEITLLFASYIIKSRGFKVTYLGQSLPMQELKEVYKTTPSEYMLTVSTSLLKIGNLQDYILQLGKEFSDTKIFLTGRQVIGMDYELTENTQILPSLPSFISLVEGLSKKQSMSDANA</sequence>